<dbReference type="InterPro" id="IPR023214">
    <property type="entry name" value="HAD_sf"/>
</dbReference>
<evidence type="ECO:0000313" key="1">
    <source>
        <dbReference type="EMBL" id="XDQ63599.1"/>
    </source>
</evidence>
<dbReference type="AlphaFoldDB" id="A0AB39S905"/>
<dbReference type="Pfam" id="PF00702">
    <property type="entry name" value="Hydrolase"/>
    <property type="match status" value="1"/>
</dbReference>
<dbReference type="EMBL" id="CP163440">
    <property type="protein sequence ID" value="XDQ63599.1"/>
    <property type="molecule type" value="Genomic_DNA"/>
</dbReference>
<organism evidence="1">
    <name type="scientific">Streptomyces sp. R35</name>
    <dbReference type="NCBI Taxonomy" id="3238630"/>
    <lineage>
        <taxon>Bacteria</taxon>
        <taxon>Bacillati</taxon>
        <taxon>Actinomycetota</taxon>
        <taxon>Actinomycetes</taxon>
        <taxon>Kitasatosporales</taxon>
        <taxon>Streptomycetaceae</taxon>
        <taxon>Streptomyces</taxon>
    </lineage>
</organism>
<keyword evidence="1" id="KW-0378">Hydrolase</keyword>
<dbReference type="RefSeq" id="WP_369260398.1">
    <property type="nucleotide sequence ID" value="NZ_CP163440.1"/>
</dbReference>
<dbReference type="InterPro" id="IPR006439">
    <property type="entry name" value="HAD-SF_hydro_IA"/>
</dbReference>
<dbReference type="GO" id="GO:0008967">
    <property type="term" value="F:phosphoglycolate phosphatase activity"/>
    <property type="evidence" value="ECO:0007669"/>
    <property type="project" value="TreeGrafter"/>
</dbReference>
<dbReference type="GO" id="GO:0005829">
    <property type="term" value="C:cytosol"/>
    <property type="evidence" value="ECO:0007669"/>
    <property type="project" value="TreeGrafter"/>
</dbReference>
<gene>
    <name evidence="1" type="ORF">AB5J50_23760</name>
</gene>
<dbReference type="PANTHER" id="PTHR43434:SF1">
    <property type="entry name" value="PHOSPHOGLYCOLATE PHOSPHATASE"/>
    <property type="match status" value="1"/>
</dbReference>
<proteinExistence type="predicted"/>
<reference evidence="1" key="1">
    <citation type="submission" date="2024-07" db="EMBL/GenBank/DDBJ databases">
        <authorList>
            <person name="Yu S.T."/>
        </authorList>
    </citation>
    <scope>NUCLEOTIDE SEQUENCE</scope>
    <source>
        <strain evidence="1">R35</strain>
    </source>
</reference>
<dbReference type="Gene3D" id="3.40.50.1000">
    <property type="entry name" value="HAD superfamily/HAD-like"/>
    <property type="match status" value="1"/>
</dbReference>
<dbReference type="SUPFAM" id="SSF56784">
    <property type="entry name" value="HAD-like"/>
    <property type="match status" value="1"/>
</dbReference>
<name>A0AB39S905_9ACTN</name>
<dbReference type="GO" id="GO:0006281">
    <property type="term" value="P:DNA repair"/>
    <property type="evidence" value="ECO:0007669"/>
    <property type="project" value="TreeGrafter"/>
</dbReference>
<protein>
    <submittedName>
        <fullName evidence="1">HAD family hydrolase</fullName>
        <ecNumber evidence="1">3.-.-.-</ecNumber>
    </submittedName>
</protein>
<accession>A0AB39S905</accession>
<dbReference type="InterPro" id="IPR036412">
    <property type="entry name" value="HAD-like_sf"/>
</dbReference>
<sequence>MAGDGVSRNRGAPVSVVHTVGVKAKRPLWGRRGGQDLRRLVRDADAVLLDFDGPVCDLFGDVPTAHIAEEIKVMARLEWGALDRKVEDCDDSHGILQRLRDMLDGEAPAVRSRVPLGLANTIVTGHEYAAVNSAVQAPDVENLLDALLDLGKRLVIVSNNAEEPVWHYLKHAGLEGKFFAVHGRDPGEPRRMKPDPDVVLRALKDLDGLDPSRALLVGDQLTDLRAAKSAGVRFLGYTQDRKRRQQMKRNRADGVVSSHAPVIAAARELLNDYSERDDYSERRVHTESK</sequence>
<dbReference type="PANTHER" id="PTHR43434">
    <property type="entry name" value="PHOSPHOGLYCOLATE PHOSPHATASE"/>
    <property type="match status" value="1"/>
</dbReference>
<dbReference type="InterPro" id="IPR050155">
    <property type="entry name" value="HAD-like_hydrolase_sf"/>
</dbReference>
<dbReference type="EC" id="3.-.-.-" evidence="1"/>
<dbReference type="NCBIfam" id="TIGR01549">
    <property type="entry name" value="HAD-SF-IA-v1"/>
    <property type="match status" value="1"/>
</dbReference>